<dbReference type="Proteomes" id="UP001195769">
    <property type="component" value="Unassembled WGS sequence"/>
</dbReference>
<organism evidence="1 2">
    <name type="scientific">Suillus fuscotomentosus</name>
    <dbReference type="NCBI Taxonomy" id="1912939"/>
    <lineage>
        <taxon>Eukaryota</taxon>
        <taxon>Fungi</taxon>
        <taxon>Dikarya</taxon>
        <taxon>Basidiomycota</taxon>
        <taxon>Agaricomycotina</taxon>
        <taxon>Agaricomycetes</taxon>
        <taxon>Agaricomycetidae</taxon>
        <taxon>Boletales</taxon>
        <taxon>Suillineae</taxon>
        <taxon>Suillaceae</taxon>
        <taxon>Suillus</taxon>
    </lineage>
</organism>
<protein>
    <submittedName>
        <fullName evidence="1">Uncharacterized protein</fullName>
    </submittedName>
</protein>
<proteinExistence type="predicted"/>
<gene>
    <name evidence="1" type="ORF">F5891DRAFT_1062470</name>
</gene>
<comment type="caution">
    <text evidence="1">The sequence shown here is derived from an EMBL/GenBank/DDBJ whole genome shotgun (WGS) entry which is preliminary data.</text>
</comment>
<sequence>MVLFSVYMPKNTLQMFDDSYINPVVAYICLRSVDSDGGFLPPSLLTNPHVKTQFCIRLFILEFIRQQYQAYVRSLAAPPAAEIKIKRTRRGGIVLDDEDEVAGVRASGKMPTEMILAQGLEDDGEPWMKYASTIITRWATEGQISPFAVTREWIRALSNVARNAPAPAMVVWDDAGQQVRLQGQIINISEYKIKLQGTLQDALTFMHQKVLRGLPLPPSALGIPNNDSYNQTTRGYGLFTYSQEDLDNPDHPASCFLEALCVQGVLCRSTDDGDILWDQAEVARWSSDISYMLSQLYILLHMLSPPGRGTEEILWQYANSADSRRHLFQSRTLKSLVMIGNYDKGTTTTGLHKCIVRVIHTKVAELLAIYLRVIRPMELLLALTFQEGRLDREAEIAHLYQTRLFVSFGKAWTPQRLSDVIHDWYTTHLGLPIGMRLHRHFAQALQRRLYSKPGMDPGTQLLSETANQALGHGREAGEMNYAREDGDILTMSQQELFERVGRDWMVFLGFEAPEAL</sequence>
<dbReference type="GeneID" id="64657254"/>
<name>A0AAD4DV40_9AGAM</name>
<reference evidence="1" key="1">
    <citation type="journal article" date="2020" name="New Phytol.">
        <title>Comparative genomics reveals dynamic genome evolution in host specialist ectomycorrhizal fungi.</title>
        <authorList>
            <person name="Lofgren L.A."/>
            <person name="Nguyen N.H."/>
            <person name="Vilgalys R."/>
            <person name="Ruytinx J."/>
            <person name="Liao H.L."/>
            <person name="Branco S."/>
            <person name="Kuo A."/>
            <person name="LaButti K."/>
            <person name="Lipzen A."/>
            <person name="Andreopoulos W."/>
            <person name="Pangilinan J."/>
            <person name="Riley R."/>
            <person name="Hundley H."/>
            <person name="Na H."/>
            <person name="Barry K."/>
            <person name="Grigoriev I.V."/>
            <person name="Stajich J.E."/>
            <person name="Kennedy P.G."/>
        </authorList>
    </citation>
    <scope>NUCLEOTIDE SEQUENCE</scope>
    <source>
        <strain evidence="1">FC203</strain>
    </source>
</reference>
<dbReference type="AlphaFoldDB" id="A0AAD4DV40"/>
<keyword evidence="2" id="KW-1185">Reference proteome</keyword>
<evidence type="ECO:0000313" key="1">
    <source>
        <dbReference type="EMBL" id="KAG1894473.1"/>
    </source>
</evidence>
<dbReference type="RefSeq" id="XP_041220049.1">
    <property type="nucleotide sequence ID" value="XM_041362956.1"/>
</dbReference>
<dbReference type="EMBL" id="JABBWK010000079">
    <property type="protein sequence ID" value="KAG1894473.1"/>
    <property type="molecule type" value="Genomic_DNA"/>
</dbReference>
<accession>A0AAD4DV40</accession>
<evidence type="ECO:0000313" key="2">
    <source>
        <dbReference type="Proteomes" id="UP001195769"/>
    </source>
</evidence>